<dbReference type="AlphaFoldDB" id="A0A939G8I5"/>
<sequence>MKHLILLLLIGGIPGHIPTSAQPLKVGDKVYSHAPNGLTLRKTPAKDGLKVALIPYNAAPLLVLTLPDPTTRFAAESIGTFAIEGGWMNVRTRDGQEGYLFSGYLSTHPPAIEEPEEGIEPTEWFYQTLSPLAGKHKKLPPINGSNTHYQQDYADGAQFELQVFEGGATQILTIPAGKFSMQEAFVLFRPVWFGTSQTTGHYVAQKKFLTINSDGGMTQLTMQQTGNRLIMTFRVAD</sequence>
<dbReference type="Proteomes" id="UP000664795">
    <property type="component" value="Unassembled WGS sequence"/>
</dbReference>
<accession>A0A939G8I5</accession>
<gene>
    <name evidence="1" type="ORF">J2I48_25510</name>
</gene>
<dbReference type="RefSeq" id="WP_207338358.1">
    <property type="nucleotide sequence ID" value="NZ_JAFMYU010000031.1"/>
</dbReference>
<protein>
    <recommendedName>
        <fullName evidence="3">SH3 domain-containing protein</fullName>
    </recommendedName>
</protein>
<keyword evidence="2" id="KW-1185">Reference proteome</keyword>
<organism evidence="1 2">
    <name type="scientific">Fibrella aquatilis</name>
    <dbReference type="NCBI Taxonomy" id="2817059"/>
    <lineage>
        <taxon>Bacteria</taxon>
        <taxon>Pseudomonadati</taxon>
        <taxon>Bacteroidota</taxon>
        <taxon>Cytophagia</taxon>
        <taxon>Cytophagales</taxon>
        <taxon>Spirosomataceae</taxon>
        <taxon>Fibrella</taxon>
    </lineage>
</organism>
<reference evidence="1 2" key="1">
    <citation type="submission" date="2021-03" db="EMBL/GenBank/DDBJ databases">
        <title>Fibrella sp. HMF5036 genome sequencing and assembly.</title>
        <authorList>
            <person name="Kang H."/>
            <person name="Kim H."/>
            <person name="Bae S."/>
            <person name="Joh K."/>
        </authorList>
    </citation>
    <scope>NUCLEOTIDE SEQUENCE [LARGE SCALE GENOMIC DNA]</scope>
    <source>
        <strain evidence="1 2">HMF5036</strain>
    </source>
</reference>
<evidence type="ECO:0000313" key="2">
    <source>
        <dbReference type="Proteomes" id="UP000664795"/>
    </source>
</evidence>
<evidence type="ECO:0000313" key="1">
    <source>
        <dbReference type="EMBL" id="MBO0934392.1"/>
    </source>
</evidence>
<comment type="caution">
    <text evidence="1">The sequence shown here is derived from an EMBL/GenBank/DDBJ whole genome shotgun (WGS) entry which is preliminary data.</text>
</comment>
<evidence type="ECO:0008006" key="3">
    <source>
        <dbReference type="Google" id="ProtNLM"/>
    </source>
</evidence>
<name>A0A939G8I5_9BACT</name>
<proteinExistence type="predicted"/>
<dbReference type="EMBL" id="JAFMYU010000031">
    <property type="protein sequence ID" value="MBO0934392.1"/>
    <property type="molecule type" value="Genomic_DNA"/>
</dbReference>